<gene>
    <name evidence="2" type="ORF">SAMN05216178_0176</name>
</gene>
<evidence type="ECO:0000313" key="3">
    <source>
        <dbReference type="Proteomes" id="UP000198982"/>
    </source>
</evidence>
<protein>
    <submittedName>
        <fullName evidence="2">Uncharacterized protein</fullName>
    </submittedName>
</protein>
<proteinExistence type="predicted"/>
<feature type="region of interest" description="Disordered" evidence="1">
    <location>
        <begin position="1"/>
        <end position="34"/>
    </location>
</feature>
<keyword evidence="3" id="KW-1185">Reference proteome</keyword>
<name>A0A1H4J7Z3_9PSED</name>
<dbReference type="AlphaFoldDB" id="A0A1H4J7Z3"/>
<accession>A0A1H4J7Z3</accession>
<dbReference type="Proteomes" id="UP000198982">
    <property type="component" value="Unassembled WGS sequence"/>
</dbReference>
<feature type="compositionally biased region" description="Polar residues" evidence="1">
    <location>
        <begin position="1"/>
        <end position="13"/>
    </location>
</feature>
<organism evidence="2 3">
    <name type="scientific">Pseudomonas saponiphila</name>
    <dbReference type="NCBI Taxonomy" id="556534"/>
    <lineage>
        <taxon>Bacteria</taxon>
        <taxon>Pseudomonadati</taxon>
        <taxon>Pseudomonadota</taxon>
        <taxon>Gammaproteobacteria</taxon>
        <taxon>Pseudomonadales</taxon>
        <taxon>Pseudomonadaceae</taxon>
        <taxon>Pseudomonas</taxon>
    </lineage>
</organism>
<sequence>MTGTSEAQANTDSDFPIQLPADGSSAAVDPEVNCRDTQPGCSKNYHDIIYVTGQRRFWLLPKRVKDQLQENILLLRQQTVDTDRAVRMSSIAESGLLDYFITPGPEAFLEVSESDTGERHRYEHSKATLLEESDKQAQYRSDWDIAKAKGDSTAAMQAERALFHSQRRVIKHQQNIAELDEIGYRRAEALGYKRENGVFYTPRALEARDAVDVYIAEQRKAVERGFTLFDPGSRNIATYWEHLRDYKKLHETLVSNGVVDERALRGVRVNILNLEAPMRSYLDAIVNLAECGIAVPEFALSPDDQNQGSEDFQAYCKLLAERRALEVRIEERYAHWVSATAGNVAPPGEIFTELQDQWRRLNEEAQQIKDAAEARVRDLLPPRLFLWDPQSYSPQPIERLVKMDIPLREFSSADALDVLNHISLKNFAKLGMDVLGAASGGLKVLPKSIAKQADDDQVFSAWLQQEGAHVLDEKGPWYDDNGLFVPEQFFAALEASGFQVESLQAQDKRQRWGATLKAMVFEDRQLRNMMLFDNSTQAQLIRCLLPADRMQQTAFKVQGPQWKKGKGAQVLSAQLTLDVALWRGEISLFDVELPKRSNALTLTPSYIAYDGSRRTLDLGRLSLSLSAKAWGFTGASLLLARDLTLDQATGYTSIAGLDIAEKKGELGKFNLFVGAQAGCKLSGQLYWYPPASVLPPAPVPHRSPNNPWLPLAKLDIEVAAGVGAGLSGELKLQLHKGRFILSIQRSLIWGVGLKGYMSFEIGYECVGQLLELVCREMARNHYKNLEWIDRDALQLVKQLGFLGALNIDVGFLYLRGYMTIKALYQALTDGGRGGQIAYTLKRGKNQKVMHDWVLNLPPQAFGPLLMALISTPQAFTIKEEGKDAVRFTEDEAWLLQQQAIHQCLIWISRKPGAQRQFEDTLICMNRDGVRPEQAGLTYCENRVRLDLFMAERVLVLFNENNIMRDQYRECAANLGRRLDGYCISDRVYKGPAFAPVQAIKIRYEGPNID</sequence>
<evidence type="ECO:0000313" key="2">
    <source>
        <dbReference type="EMBL" id="SEB42469.1"/>
    </source>
</evidence>
<reference evidence="3" key="1">
    <citation type="submission" date="2016-10" db="EMBL/GenBank/DDBJ databases">
        <authorList>
            <person name="Varghese N."/>
            <person name="Submissions S."/>
        </authorList>
    </citation>
    <scope>NUCLEOTIDE SEQUENCE [LARGE SCALE GENOMIC DNA]</scope>
    <source>
        <strain evidence="3">DSM 9751</strain>
    </source>
</reference>
<dbReference type="EMBL" id="FNTJ01000001">
    <property type="protein sequence ID" value="SEB42469.1"/>
    <property type="molecule type" value="Genomic_DNA"/>
</dbReference>
<evidence type="ECO:0000256" key="1">
    <source>
        <dbReference type="SAM" id="MobiDB-lite"/>
    </source>
</evidence>